<dbReference type="EMBL" id="BMNK01000015">
    <property type="protein sequence ID" value="GGP14069.1"/>
    <property type="molecule type" value="Genomic_DNA"/>
</dbReference>
<reference evidence="1" key="2">
    <citation type="submission" date="2020-09" db="EMBL/GenBank/DDBJ databases">
        <authorList>
            <person name="Sun Q."/>
            <person name="Zhou Y."/>
        </authorList>
    </citation>
    <scope>NUCLEOTIDE SEQUENCE</scope>
    <source>
        <strain evidence="1">CGMCC 4.7430</strain>
    </source>
</reference>
<comment type="caution">
    <text evidence="1">The sequence shown here is derived from an EMBL/GenBank/DDBJ whole genome shotgun (WGS) entry which is preliminary data.</text>
</comment>
<name>A0A918AC99_9ACTN</name>
<organism evidence="1 2">
    <name type="scientific">Nonomuraea glycinis</name>
    <dbReference type="NCBI Taxonomy" id="2047744"/>
    <lineage>
        <taxon>Bacteria</taxon>
        <taxon>Bacillati</taxon>
        <taxon>Actinomycetota</taxon>
        <taxon>Actinomycetes</taxon>
        <taxon>Streptosporangiales</taxon>
        <taxon>Streptosporangiaceae</taxon>
        <taxon>Nonomuraea</taxon>
    </lineage>
</organism>
<dbReference type="AlphaFoldDB" id="A0A918AC99"/>
<dbReference type="Proteomes" id="UP000660745">
    <property type="component" value="Unassembled WGS sequence"/>
</dbReference>
<keyword evidence="2" id="KW-1185">Reference proteome</keyword>
<sequence>MITQVHRLLYDAGSVEHADLIAACLAKLDVFRLSRQLRTLETILGEFAALRRCR</sequence>
<evidence type="ECO:0000313" key="2">
    <source>
        <dbReference type="Proteomes" id="UP000660745"/>
    </source>
</evidence>
<evidence type="ECO:0000313" key="1">
    <source>
        <dbReference type="EMBL" id="GGP14069.1"/>
    </source>
</evidence>
<proteinExistence type="predicted"/>
<accession>A0A918AC99</accession>
<dbReference type="RefSeq" id="WP_189142885.1">
    <property type="nucleotide sequence ID" value="NZ_BMNK01000015.1"/>
</dbReference>
<protein>
    <submittedName>
        <fullName evidence="1">Uncharacterized protein</fullName>
    </submittedName>
</protein>
<reference evidence="1" key="1">
    <citation type="journal article" date="2014" name="Int. J. Syst. Evol. Microbiol.">
        <title>Complete genome sequence of Corynebacterium casei LMG S-19264T (=DSM 44701T), isolated from a smear-ripened cheese.</title>
        <authorList>
            <consortium name="US DOE Joint Genome Institute (JGI-PGF)"/>
            <person name="Walter F."/>
            <person name="Albersmeier A."/>
            <person name="Kalinowski J."/>
            <person name="Ruckert C."/>
        </authorList>
    </citation>
    <scope>NUCLEOTIDE SEQUENCE</scope>
    <source>
        <strain evidence="1">CGMCC 4.7430</strain>
    </source>
</reference>
<gene>
    <name evidence="1" type="ORF">GCM10012278_68380</name>
</gene>